<dbReference type="Pfam" id="PF08264">
    <property type="entry name" value="Anticodon_1"/>
    <property type="match status" value="1"/>
</dbReference>
<evidence type="ECO:0000256" key="10">
    <source>
        <dbReference type="RuleBase" id="RU363039"/>
    </source>
</evidence>
<feature type="domain" description="Leucyl-tRNA synthetase editing" evidence="13">
    <location>
        <begin position="336"/>
        <end position="390"/>
    </location>
</feature>
<dbReference type="InterPro" id="IPR001412">
    <property type="entry name" value="aa-tRNA-synth_I_CS"/>
</dbReference>
<dbReference type="STRING" id="888050.HMPREF9004_1627"/>
<dbReference type="InterPro" id="IPR009080">
    <property type="entry name" value="tRNAsynth_Ia_anticodon-bd"/>
</dbReference>
<dbReference type="Pfam" id="PF09334">
    <property type="entry name" value="tRNA-synt_1g"/>
    <property type="match status" value="1"/>
</dbReference>
<feature type="domain" description="Leucyl-tRNA synthetase editing" evidence="13">
    <location>
        <begin position="425"/>
        <end position="559"/>
    </location>
</feature>
<keyword evidence="5 9" id="KW-0067">ATP-binding</keyword>
<organism evidence="14 15">
    <name type="scientific">Schaalia cardiffensis F0333</name>
    <dbReference type="NCBI Taxonomy" id="888050"/>
    <lineage>
        <taxon>Bacteria</taxon>
        <taxon>Bacillati</taxon>
        <taxon>Actinomycetota</taxon>
        <taxon>Actinomycetes</taxon>
        <taxon>Actinomycetales</taxon>
        <taxon>Actinomycetaceae</taxon>
        <taxon>Schaalia</taxon>
    </lineage>
</organism>
<evidence type="ECO:0000256" key="7">
    <source>
        <dbReference type="ARBA" id="ARBA00023146"/>
    </source>
</evidence>
<dbReference type="PRINTS" id="PR00985">
    <property type="entry name" value="TRNASYNTHLEU"/>
</dbReference>
<dbReference type="SUPFAM" id="SSF52374">
    <property type="entry name" value="Nucleotidylyl transferase"/>
    <property type="match status" value="1"/>
</dbReference>
<evidence type="ECO:0000256" key="9">
    <source>
        <dbReference type="HAMAP-Rule" id="MF_00049"/>
    </source>
</evidence>
<gene>
    <name evidence="9 14" type="primary">leuS</name>
    <name evidence="14" type="ORF">HMPREF9004_1627</name>
</gene>
<evidence type="ECO:0000259" key="12">
    <source>
        <dbReference type="Pfam" id="PF09334"/>
    </source>
</evidence>
<protein>
    <recommendedName>
        <fullName evidence="9">Leucine--tRNA ligase</fullName>
        <ecNumber evidence="9">6.1.1.4</ecNumber>
    </recommendedName>
    <alternativeName>
        <fullName evidence="9">Leucyl-tRNA synthetase</fullName>
        <shortName evidence="9">LeuRS</shortName>
    </alternativeName>
</protein>
<comment type="caution">
    <text evidence="9">Lacks conserved residue(s) required for the propagation of feature annotation.</text>
</comment>
<evidence type="ECO:0000256" key="2">
    <source>
        <dbReference type="ARBA" id="ARBA00022490"/>
    </source>
</evidence>
<evidence type="ECO:0000256" key="3">
    <source>
        <dbReference type="ARBA" id="ARBA00022598"/>
    </source>
</evidence>
<evidence type="ECO:0000256" key="4">
    <source>
        <dbReference type="ARBA" id="ARBA00022741"/>
    </source>
</evidence>
<keyword evidence="3 9" id="KW-0436">Ligase</keyword>
<keyword evidence="7 9" id="KW-0030">Aminoacyl-tRNA synthetase</keyword>
<comment type="caution">
    <text evidence="14">The sequence shown here is derived from an EMBL/GenBank/DDBJ whole genome shotgun (WGS) entry which is preliminary data.</text>
</comment>
<dbReference type="PANTHER" id="PTHR43740">
    <property type="entry name" value="LEUCYL-TRNA SYNTHETASE"/>
    <property type="match status" value="1"/>
</dbReference>
<dbReference type="Gene3D" id="3.90.740.10">
    <property type="entry name" value="Valyl/Leucyl/Isoleucyl-tRNA synthetase, editing domain"/>
    <property type="match status" value="1"/>
</dbReference>
<dbReference type="AlphaFoldDB" id="N6X2S2"/>
<keyword evidence="6 9" id="KW-0648">Protein biosynthesis</keyword>
<dbReference type="SUPFAM" id="SSF47323">
    <property type="entry name" value="Anticodon-binding domain of a subclass of class I aminoacyl-tRNA synthetases"/>
    <property type="match status" value="1"/>
</dbReference>
<dbReference type="InterPro" id="IPR014729">
    <property type="entry name" value="Rossmann-like_a/b/a_fold"/>
</dbReference>
<dbReference type="eggNOG" id="COG0495">
    <property type="taxonomic scope" value="Bacteria"/>
</dbReference>
<dbReference type="GO" id="GO:0005829">
    <property type="term" value="C:cytosol"/>
    <property type="evidence" value="ECO:0007669"/>
    <property type="project" value="TreeGrafter"/>
</dbReference>
<dbReference type="GO" id="GO:0005524">
    <property type="term" value="F:ATP binding"/>
    <property type="evidence" value="ECO:0007669"/>
    <property type="project" value="UniProtKB-UniRule"/>
</dbReference>
<evidence type="ECO:0000256" key="1">
    <source>
        <dbReference type="ARBA" id="ARBA00005594"/>
    </source>
</evidence>
<accession>N6X2S2</accession>
<dbReference type="GO" id="GO:0006429">
    <property type="term" value="P:leucyl-tRNA aminoacylation"/>
    <property type="evidence" value="ECO:0007669"/>
    <property type="project" value="UniProtKB-UniRule"/>
</dbReference>
<evidence type="ECO:0000256" key="5">
    <source>
        <dbReference type="ARBA" id="ARBA00022840"/>
    </source>
</evidence>
<dbReference type="GO" id="GO:0002161">
    <property type="term" value="F:aminoacyl-tRNA deacylase activity"/>
    <property type="evidence" value="ECO:0007669"/>
    <property type="project" value="InterPro"/>
</dbReference>
<dbReference type="InterPro" id="IPR025709">
    <property type="entry name" value="Leu_tRNA-synth_edit"/>
</dbReference>
<keyword evidence="2 9" id="KW-0963">Cytoplasm</keyword>
<dbReference type="FunFam" id="3.90.740.10:FF:000017">
    <property type="entry name" value="Leucine--tRNA ligase"/>
    <property type="match status" value="1"/>
</dbReference>
<evidence type="ECO:0000313" key="15">
    <source>
        <dbReference type="Proteomes" id="UP000013015"/>
    </source>
</evidence>
<comment type="catalytic activity">
    <reaction evidence="8 9">
        <text>tRNA(Leu) + L-leucine + ATP = L-leucyl-tRNA(Leu) + AMP + diphosphate</text>
        <dbReference type="Rhea" id="RHEA:11688"/>
        <dbReference type="Rhea" id="RHEA-COMP:9613"/>
        <dbReference type="Rhea" id="RHEA-COMP:9622"/>
        <dbReference type="ChEBI" id="CHEBI:30616"/>
        <dbReference type="ChEBI" id="CHEBI:33019"/>
        <dbReference type="ChEBI" id="CHEBI:57427"/>
        <dbReference type="ChEBI" id="CHEBI:78442"/>
        <dbReference type="ChEBI" id="CHEBI:78494"/>
        <dbReference type="ChEBI" id="CHEBI:456215"/>
        <dbReference type="EC" id="6.1.1.4"/>
    </reaction>
</comment>
<dbReference type="SUPFAM" id="SSF50677">
    <property type="entry name" value="ValRS/IleRS/LeuRS editing domain"/>
    <property type="match status" value="1"/>
</dbReference>
<dbReference type="FunFam" id="3.40.50.620:FF:000087">
    <property type="entry name" value="Leucine--tRNA ligase"/>
    <property type="match status" value="1"/>
</dbReference>
<feature type="binding site" evidence="9">
    <location>
        <position position="790"/>
    </location>
    <ligand>
        <name>ATP</name>
        <dbReference type="ChEBI" id="CHEBI:30616"/>
    </ligand>
</feature>
<reference evidence="14 15" key="1">
    <citation type="submission" date="2013-03" db="EMBL/GenBank/DDBJ databases">
        <title>Reference genome for the Human Microbiome Project.</title>
        <authorList>
            <person name="Aqrawi P."/>
            <person name="Ayvaz T."/>
            <person name="Bess C."/>
            <person name="Blankenburg K."/>
            <person name="Coyle M."/>
            <person name="Deng J."/>
            <person name="Forbes L."/>
            <person name="Fowler G."/>
            <person name="Francisco L."/>
            <person name="Fu Q."/>
            <person name="Gibbs R."/>
            <person name="Gross S."/>
            <person name="Gubbala S."/>
            <person name="Hale W."/>
            <person name="Hemphill L."/>
            <person name="Highlander S."/>
            <person name="Hirani K."/>
            <person name="Jackson L."/>
            <person name="Jakkamsetti A."/>
            <person name="Javaid M."/>
            <person name="Jayaseelan J.C."/>
            <person name="Jiang H."/>
            <person name="Joshi V."/>
            <person name="Korchina V."/>
            <person name="Kovar C."/>
            <person name="Lara F."/>
            <person name="Lee S."/>
            <person name="Liu Y."/>
            <person name="Mata R."/>
            <person name="Mathew T."/>
            <person name="Munidasa M."/>
            <person name="Muzny D."/>
            <person name="Nazareth L."/>
            <person name="Ngo R."/>
            <person name="Nguyen L."/>
            <person name="Nguyen N."/>
            <person name="Okwuonu G."/>
            <person name="Ongeri F."/>
            <person name="Palculict T."/>
            <person name="Patil S."/>
            <person name="Petrosino J."/>
            <person name="Pham C."/>
            <person name="Pham P."/>
            <person name="Pu L.-L."/>
            <person name="Qin X."/>
            <person name="Qu J."/>
            <person name="Reid J."/>
            <person name="Ross M."/>
            <person name="Ruth R."/>
            <person name="Saada N."/>
            <person name="San Lucas F."/>
            <person name="Santibanez J."/>
            <person name="Shang Y."/>
            <person name="Simmons D."/>
            <person name="Song X.-Z."/>
            <person name="Tang L.-Y."/>
            <person name="Thornton R."/>
            <person name="Warren J."/>
            <person name="Weissenberger G."/>
            <person name="Wilczek-Boney K."/>
            <person name="Worley K."/>
            <person name="Youmans B."/>
            <person name="Zhang J."/>
            <person name="Zhang L."/>
            <person name="Zhao Z."/>
            <person name="Zhou C."/>
            <person name="Zhu D."/>
            <person name="Zhu Y."/>
        </authorList>
    </citation>
    <scope>NUCLEOTIDE SEQUENCE [LARGE SCALE GENOMIC DNA]</scope>
    <source>
        <strain evidence="14 15">F0333</strain>
    </source>
</reference>
<dbReference type="EMBL" id="AQHZ01000024">
    <property type="protein sequence ID" value="ENO17717.1"/>
    <property type="molecule type" value="Genomic_DNA"/>
</dbReference>
<dbReference type="Proteomes" id="UP000013015">
    <property type="component" value="Unassembled WGS sequence"/>
</dbReference>
<name>N6X2S2_9ACTO</name>
<dbReference type="InterPro" id="IPR002302">
    <property type="entry name" value="Leu-tRNA-ligase"/>
</dbReference>
<feature type="short sequence motif" description="'KMSKS' region" evidence="9">
    <location>
        <begin position="787"/>
        <end position="791"/>
    </location>
</feature>
<dbReference type="HOGENOM" id="CLU_004427_0_0_11"/>
<dbReference type="InterPro" id="IPR009008">
    <property type="entry name" value="Val/Leu/Ile-tRNA-synth_edit"/>
</dbReference>
<comment type="similarity">
    <text evidence="1 9 10">Belongs to the class-I aminoacyl-tRNA synthetase family.</text>
</comment>
<dbReference type="EC" id="6.1.1.4" evidence="9"/>
<evidence type="ECO:0000259" key="13">
    <source>
        <dbReference type="Pfam" id="PF13603"/>
    </source>
</evidence>
<evidence type="ECO:0000256" key="6">
    <source>
        <dbReference type="ARBA" id="ARBA00022917"/>
    </source>
</evidence>
<dbReference type="InterPro" id="IPR015413">
    <property type="entry name" value="Methionyl/Leucyl_tRNA_Synth"/>
</dbReference>
<dbReference type="FunFam" id="3.40.50.620:FF:000060">
    <property type="entry name" value="Leucine--tRNA ligase"/>
    <property type="match status" value="1"/>
</dbReference>
<dbReference type="GO" id="GO:0004823">
    <property type="term" value="F:leucine-tRNA ligase activity"/>
    <property type="evidence" value="ECO:0007669"/>
    <property type="project" value="UniProtKB-UniRule"/>
</dbReference>
<sequence>MLMHSLSLIGLVSCPVLRRFPAESMVYPLRVESSIVKEKVLMSQTPGMEPAQRYTAELAGTIEKAWQDRWDEWGTFNADNPVGELAGPLAQEKPFFLLDMFPYPSGKGLHVGHPLGYIATDTVARFRRMKGENVLYTMGYDAFGLPAEQYAVQTGQHPRVTTEENIANMRRQLRRLGLSHDRRRSLATTDTEYVHWTQWIFLQIFNSWFDPEATAPDGSQGAARPISELEDKLASGEVAVPDGRSWAELDRIERAKVVDSFRLAYVSEAPVNWCPGLGTVLANEEVTSEGRSERGNYPVFTRNLRQWMMRITAYGKRLADDLDTIDWPEKVRAMQRNWIGRSEGATVTFEVPEAKAAGASQASLDVYTTRPDTLFGATFMVVAPEHPILGGTLAGNADDAAQLSVPDSWPEGTKEEWTGGAPSPREAVAAYRAQAAAKTESERTDEERVKTGVFTGFFGINPVNGRPIPVFVADYVLWGYGTGAIMAVPAHDDRDWEFARKYALEIIRTIGPAKDPYSHNLDESAFTGDGLAVDSSNEEISLDGLAKDEAKTAMTEWLETKGLGRSTITYRLRDWLFSRQRYWGEPFPIVWDEDGLPHALPEEMLPVDLPEITDYSPRTFDPEDANTAPEAPLSRAEEWVKVELDLGDGVKTYRRETNTMPQWAGSCWYEMRYTDPKNPQALADQENLNYWMGPREGKPTGGTDLYVGGVEHAVLHLLYARFWQKVLFDLGHVPDAEPYHTLFNQGYVQAYAFKDARGQYVPADEVEGEESSGFTYEGEPVTREYGKMGKSLKNIVTPDEMYDAYGADVFRVYEMSMGPLDVSRPWETRAVVGSQRFLQRLWRNTVDEESGEPSICEEPADLETKRLLARMIADVTVEYENMRVNTAISKLIVLNNHLTGLKSVPREIIEPLILMLSPVAPHIAEELWMRLGHSQSLAREPFPIVEDESLLVEDSVTAIVQVNGKVRAKLEVPPSISEDELRERALAQGPIVKILDGRDPVKIILRAPSLVNLVVPRG</sequence>
<comment type="subcellular location">
    <subcellularLocation>
        <location evidence="9">Cytoplasm</location>
    </subcellularLocation>
</comment>
<evidence type="ECO:0000256" key="8">
    <source>
        <dbReference type="ARBA" id="ARBA00047469"/>
    </source>
</evidence>
<feature type="domain" description="Methionyl/Leucyl tRNA synthetase" evidence="12">
    <location>
        <begin position="101"/>
        <end position="204"/>
    </location>
</feature>
<evidence type="ECO:0000313" key="14">
    <source>
        <dbReference type="EMBL" id="ENO17717.1"/>
    </source>
</evidence>
<dbReference type="InterPro" id="IPR013155">
    <property type="entry name" value="M/V/L/I-tRNA-synth_anticd-bd"/>
</dbReference>
<dbReference type="PROSITE" id="PS00178">
    <property type="entry name" value="AA_TRNA_LIGASE_I"/>
    <property type="match status" value="1"/>
</dbReference>
<dbReference type="PANTHER" id="PTHR43740:SF2">
    <property type="entry name" value="LEUCINE--TRNA LIGASE, MITOCHONDRIAL"/>
    <property type="match status" value="1"/>
</dbReference>
<dbReference type="Gene3D" id="3.40.50.620">
    <property type="entry name" value="HUPs"/>
    <property type="match status" value="3"/>
</dbReference>
<dbReference type="PATRIC" id="fig|888050.3.peg.1563"/>
<evidence type="ECO:0000259" key="11">
    <source>
        <dbReference type="Pfam" id="PF08264"/>
    </source>
</evidence>
<feature type="domain" description="Methionyl/Valyl/Leucyl/Isoleucyl-tRNA synthetase anticodon-binding" evidence="11">
    <location>
        <begin position="868"/>
        <end position="978"/>
    </location>
</feature>
<dbReference type="CDD" id="cd07958">
    <property type="entry name" value="Anticodon_Ia_Leu_BEm"/>
    <property type="match status" value="1"/>
</dbReference>
<proteinExistence type="inferred from homology"/>
<dbReference type="FunFam" id="1.10.730.10:FF:000011">
    <property type="entry name" value="Leucine--tRNA ligase chloroplastic/mitochondrial"/>
    <property type="match status" value="1"/>
</dbReference>
<dbReference type="Gene3D" id="1.10.730.10">
    <property type="entry name" value="Isoleucyl-tRNA Synthetase, Domain 1"/>
    <property type="match status" value="2"/>
</dbReference>
<dbReference type="Pfam" id="PF13603">
    <property type="entry name" value="tRNA-synt_1_2"/>
    <property type="match status" value="2"/>
</dbReference>
<dbReference type="HAMAP" id="MF_00049_B">
    <property type="entry name" value="Leu_tRNA_synth_B"/>
    <property type="match status" value="1"/>
</dbReference>
<dbReference type="FunFam" id="3.40.50.620:FF:000056">
    <property type="entry name" value="Leucine--tRNA ligase"/>
    <property type="match status" value="1"/>
</dbReference>
<keyword evidence="4 9" id="KW-0547">Nucleotide-binding</keyword>
<keyword evidence="15" id="KW-1185">Reference proteome</keyword>